<evidence type="ECO:0000256" key="1">
    <source>
        <dbReference type="SAM" id="Phobius"/>
    </source>
</evidence>
<evidence type="ECO:0000313" key="2">
    <source>
        <dbReference type="EMBL" id="EFE44452.1"/>
    </source>
</evidence>
<sequence>MYLHVYQIYAESVYRSMYNLYKPTVPRPAFSSPFLYLTLFIFIFIFISFYLYLSAFVVAKNCADHMTFSRSGKSKHQLLDFNFNFDFSLLLLVFLSSSFRLLPPPLLSVKSSLLPRRSSCPASPPAPTLAGYPSGRLRRWVGRT</sequence>
<keyword evidence="1" id="KW-0812">Transmembrane</keyword>
<comment type="caution">
    <text evidence="2">The sequence shown here is derived from an EMBL/GenBank/DDBJ whole genome shotgun (WGS) entry which is preliminary data.</text>
</comment>
<dbReference type="KEGG" id="tve:TRV_00721"/>
<accession>D4D0X5</accession>
<proteinExistence type="predicted"/>
<dbReference type="EMBL" id="ACYE01000048">
    <property type="protein sequence ID" value="EFE44452.1"/>
    <property type="molecule type" value="Genomic_DNA"/>
</dbReference>
<keyword evidence="3" id="KW-1185">Reference proteome</keyword>
<feature type="transmembrane region" description="Helical" evidence="1">
    <location>
        <begin position="34"/>
        <end position="58"/>
    </location>
</feature>
<organism evidence="2 3">
    <name type="scientific">Trichophyton verrucosum (strain HKI 0517)</name>
    <dbReference type="NCBI Taxonomy" id="663202"/>
    <lineage>
        <taxon>Eukaryota</taxon>
        <taxon>Fungi</taxon>
        <taxon>Dikarya</taxon>
        <taxon>Ascomycota</taxon>
        <taxon>Pezizomycotina</taxon>
        <taxon>Eurotiomycetes</taxon>
        <taxon>Eurotiomycetidae</taxon>
        <taxon>Onygenales</taxon>
        <taxon>Arthrodermataceae</taxon>
        <taxon>Trichophyton</taxon>
    </lineage>
</organism>
<dbReference type="RefSeq" id="XP_003025063.1">
    <property type="nucleotide sequence ID" value="XM_003025017.1"/>
</dbReference>
<dbReference type="AlphaFoldDB" id="D4D0X5"/>
<dbReference type="HOGENOM" id="CLU_1797850_0_0_1"/>
<name>D4D0X5_TRIVH</name>
<reference evidence="3" key="1">
    <citation type="journal article" date="2011" name="Genome Biol.">
        <title>Comparative and functional genomics provide insights into the pathogenicity of dermatophytic fungi.</title>
        <authorList>
            <person name="Burmester A."/>
            <person name="Shelest E."/>
            <person name="Gloeckner G."/>
            <person name="Heddergott C."/>
            <person name="Schindler S."/>
            <person name="Staib P."/>
            <person name="Heidel A."/>
            <person name="Felder M."/>
            <person name="Petzold A."/>
            <person name="Szafranski K."/>
            <person name="Feuermann M."/>
            <person name="Pedruzzi I."/>
            <person name="Priebe S."/>
            <person name="Groth M."/>
            <person name="Winkler R."/>
            <person name="Li W."/>
            <person name="Kniemeyer O."/>
            <person name="Schroeckh V."/>
            <person name="Hertweck C."/>
            <person name="Hube B."/>
            <person name="White T.C."/>
            <person name="Platzer M."/>
            <person name="Guthke R."/>
            <person name="Heitman J."/>
            <person name="Woestemeyer J."/>
            <person name="Zipfel P.F."/>
            <person name="Monod M."/>
            <person name="Brakhage A.A."/>
        </authorList>
    </citation>
    <scope>NUCLEOTIDE SEQUENCE [LARGE SCALE GENOMIC DNA]</scope>
    <source>
        <strain evidence="3">HKI 0517</strain>
    </source>
</reference>
<protein>
    <submittedName>
        <fullName evidence="2">Uncharacterized protein</fullName>
    </submittedName>
</protein>
<gene>
    <name evidence="2" type="ORF">TRV_00721</name>
</gene>
<keyword evidence="1" id="KW-0472">Membrane</keyword>
<evidence type="ECO:0000313" key="3">
    <source>
        <dbReference type="Proteomes" id="UP000008383"/>
    </source>
</evidence>
<keyword evidence="1" id="KW-1133">Transmembrane helix</keyword>
<dbReference type="Proteomes" id="UP000008383">
    <property type="component" value="Unassembled WGS sequence"/>
</dbReference>
<dbReference type="GeneID" id="9580575"/>